<dbReference type="OrthoDB" id="9797178at2"/>
<proteinExistence type="predicted"/>
<dbReference type="InterPro" id="IPR016181">
    <property type="entry name" value="Acyl_CoA_acyltransferase"/>
</dbReference>
<dbReference type="KEGG" id="dae:Dtox_2528"/>
<feature type="domain" description="N-acetyltransferase" evidence="1">
    <location>
        <begin position="2"/>
        <end position="151"/>
    </location>
</feature>
<sequence>MVVIRPESLIEYPAVYNVNLKAFNQDCEPNLVEAIRKSDNYIPELSLVAVINNTVVGHIMFSIIAIETDNEHIPVLSLAPLAVLPDYQNRSIGSKLIKHGLNECRKLGYTIVIVVGHPNYYPRFGFIPARSQYLEATFEVPDEAFMVLELSSGALMNIKGTVKYPPKFGI</sequence>
<dbReference type="CDD" id="cd04301">
    <property type="entry name" value="NAT_SF"/>
    <property type="match status" value="1"/>
</dbReference>
<evidence type="ECO:0000313" key="3">
    <source>
        <dbReference type="Proteomes" id="UP000002217"/>
    </source>
</evidence>
<dbReference type="eggNOG" id="COG3153">
    <property type="taxonomic scope" value="Bacteria"/>
</dbReference>
<gene>
    <name evidence="2" type="ordered locus">Dtox_2528</name>
</gene>
<dbReference type="SUPFAM" id="SSF55729">
    <property type="entry name" value="Acyl-CoA N-acyltransferases (Nat)"/>
    <property type="match status" value="1"/>
</dbReference>
<dbReference type="Pfam" id="PF00583">
    <property type="entry name" value="Acetyltransf_1"/>
    <property type="match status" value="1"/>
</dbReference>
<organism evidence="2 3">
    <name type="scientific">Desulfofarcimen acetoxidans (strain ATCC 49208 / DSM 771 / KCTC 5769 / VKM B-1644 / 5575)</name>
    <name type="common">Desulfotomaculum acetoxidans</name>
    <dbReference type="NCBI Taxonomy" id="485916"/>
    <lineage>
        <taxon>Bacteria</taxon>
        <taxon>Bacillati</taxon>
        <taxon>Bacillota</taxon>
        <taxon>Clostridia</taxon>
        <taxon>Eubacteriales</taxon>
        <taxon>Peptococcaceae</taxon>
        <taxon>Desulfofarcimen</taxon>
    </lineage>
</organism>
<dbReference type="InterPro" id="IPR000182">
    <property type="entry name" value="GNAT_dom"/>
</dbReference>
<name>C8W0S5_DESAS</name>
<accession>C8W0S5</accession>
<dbReference type="Proteomes" id="UP000002217">
    <property type="component" value="Chromosome"/>
</dbReference>
<keyword evidence="3" id="KW-1185">Reference proteome</keyword>
<dbReference type="HOGENOM" id="CLU_081840_1_2_9"/>
<dbReference type="PROSITE" id="PS51186">
    <property type="entry name" value="GNAT"/>
    <property type="match status" value="1"/>
</dbReference>
<dbReference type="AlphaFoldDB" id="C8W0S5"/>
<protein>
    <submittedName>
        <fullName evidence="2">GCN5-related N-acetyltransferase</fullName>
    </submittedName>
</protein>
<reference evidence="2 3" key="1">
    <citation type="journal article" date="2009" name="Stand. Genomic Sci.">
        <title>Complete genome sequence of Desulfotomaculum acetoxidans type strain (5575).</title>
        <authorList>
            <person name="Spring S."/>
            <person name="Lapidus A."/>
            <person name="Schroder M."/>
            <person name="Gleim D."/>
            <person name="Sims D."/>
            <person name="Meincke L."/>
            <person name="Glavina Del Rio T."/>
            <person name="Tice H."/>
            <person name="Copeland A."/>
            <person name="Cheng J.F."/>
            <person name="Lucas S."/>
            <person name="Chen F."/>
            <person name="Nolan M."/>
            <person name="Bruce D."/>
            <person name="Goodwin L."/>
            <person name="Pitluck S."/>
            <person name="Ivanova N."/>
            <person name="Mavromatis K."/>
            <person name="Mikhailova N."/>
            <person name="Pati A."/>
            <person name="Chen A."/>
            <person name="Palaniappan K."/>
            <person name="Land M."/>
            <person name="Hauser L."/>
            <person name="Chang Y.J."/>
            <person name="Jeffries C.D."/>
            <person name="Chain P."/>
            <person name="Saunders E."/>
            <person name="Brettin T."/>
            <person name="Detter J.C."/>
            <person name="Goker M."/>
            <person name="Bristow J."/>
            <person name="Eisen J.A."/>
            <person name="Markowitz V."/>
            <person name="Hugenholtz P."/>
            <person name="Kyrpides N.C."/>
            <person name="Klenk H.P."/>
            <person name="Han C."/>
        </authorList>
    </citation>
    <scope>NUCLEOTIDE SEQUENCE [LARGE SCALE GENOMIC DNA]</scope>
    <source>
        <strain evidence="3">ATCC 49208 / DSM 771 / VKM B-1644</strain>
    </source>
</reference>
<dbReference type="GO" id="GO:0016747">
    <property type="term" value="F:acyltransferase activity, transferring groups other than amino-acyl groups"/>
    <property type="evidence" value="ECO:0007669"/>
    <property type="project" value="InterPro"/>
</dbReference>
<dbReference type="Gene3D" id="3.40.630.30">
    <property type="match status" value="1"/>
</dbReference>
<evidence type="ECO:0000313" key="2">
    <source>
        <dbReference type="EMBL" id="ACV63330.1"/>
    </source>
</evidence>
<dbReference type="EMBL" id="CP001720">
    <property type="protein sequence ID" value="ACV63330.1"/>
    <property type="molecule type" value="Genomic_DNA"/>
</dbReference>
<keyword evidence="2" id="KW-0808">Transferase</keyword>
<evidence type="ECO:0000259" key="1">
    <source>
        <dbReference type="PROSITE" id="PS51186"/>
    </source>
</evidence>
<dbReference type="RefSeq" id="WP_015758026.1">
    <property type="nucleotide sequence ID" value="NC_013216.1"/>
</dbReference>